<accession>A0A078A912</accession>
<keyword evidence="2" id="KW-1185">Reference proteome</keyword>
<gene>
    <name evidence="1" type="primary">Contig19778.g20980</name>
    <name evidence="1" type="ORF">STYLEM_7012</name>
</gene>
<sequence>MNVILNAQPMANVLMVFAFASTPLSVKHVPKLTLDQFCYRRDDDIENNNSKMTIKFGGAAAHK</sequence>
<evidence type="ECO:0000313" key="2">
    <source>
        <dbReference type="Proteomes" id="UP000039865"/>
    </source>
</evidence>
<evidence type="ECO:0000313" key="1">
    <source>
        <dbReference type="EMBL" id="CDW78042.1"/>
    </source>
</evidence>
<reference evidence="1 2" key="1">
    <citation type="submission" date="2014-06" db="EMBL/GenBank/DDBJ databases">
        <authorList>
            <person name="Swart Estienne"/>
        </authorList>
    </citation>
    <scope>NUCLEOTIDE SEQUENCE [LARGE SCALE GENOMIC DNA]</scope>
    <source>
        <strain evidence="1 2">130c</strain>
    </source>
</reference>
<dbReference type="Proteomes" id="UP000039865">
    <property type="component" value="Unassembled WGS sequence"/>
</dbReference>
<protein>
    <submittedName>
        <fullName evidence="1">Uncharacterized protein</fullName>
    </submittedName>
</protein>
<dbReference type="EMBL" id="CCKQ01006723">
    <property type="protein sequence ID" value="CDW78042.1"/>
    <property type="molecule type" value="Genomic_DNA"/>
</dbReference>
<name>A0A078A912_STYLE</name>
<dbReference type="AlphaFoldDB" id="A0A078A912"/>
<organism evidence="1 2">
    <name type="scientific">Stylonychia lemnae</name>
    <name type="common">Ciliate</name>
    <dbReference type="NCBI Taxonomy" id="5949"/>
    <lineage>
        <taxon>Eukaryota</taxon>
        <taxon>Sar</taxon>
        <taxon>Alveolata</taxon>
        <taxon>Ciliophora</taxon>
        <taxon>Intramacronucleata</taxon>
        <taxon>Spirotrichea</taxon>
        <taxon>Stichotrichia</taxon>
        <taxon>Sporadotrichida</taxon>
        <taxon>Oxytrichidae</taxon>
        <taxon>Stylonychinae</taxon>
        <taxon>Stylonychia</taxon>
    </lineage>
</organism>
<dbReference type="InParanoid" id="A0A078A912"/>
<proteinExistence type="predicted"/>